<reference evidence="4" key="1">
    <citation type="submission" date="2025-04" db="UniProtKB">
        <authorList>
            <consortium name="RefSeq"/>
        </authorList>
    </citation>
    <scope>IDENTIFICATION</scope>
    <source>
        <tissue evidence="5">Leaf</tissue>
    </source>
</reference>
<proteinExistence type="predicted"/>
<dbReference type="Gene3D" id="1.25.40.10">
    <property type="entry name" value="Tetratricopeptide repeat domain"/>
    <property type="match status" value="5"/>
</dbReference>
<dbReference type="InterPro" id="IPR046848">
    <property type="entry name" value="E_motif"/>
</dbReference>
<sequence length="622" mass="69628">MSWHTFPLLQYSIRALLSLIRVQQRWCRFLVAPIMVHSPSPSHLRSPLIALLQRSKNTSQILQIHAQLITTGFISDSFTLSKLLTSLTSLNTPNMDCARSVFVQIHLQSVFMYNAMIRGYVSSSNPEKAWSFYAGMRRKGVVGDHYTYPFVLKACGMMKGLAEGRLVHGELVKRGRLCHVFAVNGLIGMYGKCGEIGCARMAFDGVEEKDLVSWNLLLGAYVGCGNTEEAQKVFDEMPETDVISWSMMIDAYGKRSGDVVRARLFFDNMPIRDIISWNSMIAGYVKMGDVTAARELFDMMPRKNVISWSILLDGYVSRGNPREALKLFKQMLLEHVKVDKVAVVGALSACAQLGALVQGRWIHIYMERNRIDVDIVVQAALLDMYMKCGRVSEASTTFDSMSERNAICYSVMIFGYGTNGHGKKALELFKQMVLERNVRSDDMLFLAVITACSHAGFVYEGLSIFEQMKGVYGIEPKLEHYSCLVDLLGRSGQLDSAREVITSMPMKPDCAALWGSLLLACRTHQDIMLAEVAVKKLVELKADDCGTYILLSNIYADMGLQEESLRVWKLMKNRSMDKETGKSSVEVNGIIKEFVSGEKSSVVADALEWIIWSLSSMPLHEG</sequence>
<dbReference type="SUPFAM" id="SSF48452">
    <property type="entry name" value="TPR-like"/>
    <property type="match status" value="1"/>
</dbReference>
<evidence type="ECO:0000313" key="4">
    <source>
        <dbReference type="RefSeq" id="XP_030546352.1"/>
    </source>
</evidence>
<dbReference type="InterPro" id="IPR002885">
    <property type="entry name" value="PPR_rpt"/>
</dbReference>
<feature type="repeat" description="PPR" evidence="2">
    <location>
        <begin position="210"/>
        <end position="244"/>
    </location>
</feature>
<dbReference type="InterPro" id="IPR046960">
    <property type="entry name" value="PPR_At4g14850-like_plant"/>
</dbReference>
<dbReference type="PROSITE" id="PS51375">
    <property type="entry name" value="PPR"/>
    <property type="match status" value="4"/>
</dbReference>
<evidence type="ECO:0000313" key="5">
    <source>
        <dbReference type="RefSeq" id="XP_048127382.1"/>
    </source>
</evidence>
<evidence type="ECO:0000313" key="3">
    <source>
        <dbReference type="Proteomes" id="UP000827889"/>
    </source>
</evidence>
<feature type="repeat" description="PPR" evidence="2">
    <location>
        <begin position="405"/>
        <end position="440"/>
    </location>
</feature>
<dbReference type="Proteomes" id="UP000827889">
    <property type="component" value="Chromosome 10"/>
</dbReference>
<dbReference type="Pfam" id="PF13041">
    <property type="entry name" value="PPR_2"/>
    <property type="match status" value="1"/>
</dbReference>
<dbReference type="GeneID" id="115752350"/>
<dbReference type="Pfam" id="PF20431">
    <property type="entry name" value="E_motif"/>
    <property type="match status" value="1"/>
</dbReference>
<dbReference type="RefSeq" id="XP_048127382.1">
    <property type="nucleotide sequence ID" value="XM_048271425.1"/>
</dbReference>
<dbReference type="PANTHER" id="PTHR47926">
    <property type="entry name" value="PENTATRICOPEPTIDE REPEAT-CONTAINING PROTEIN"/>
    <property type="match status" value="1"/>
</dbReference>
<keyword evidence="3" id="KW-1185">Reference proteome</keyword>
<dbReference type="NCBIfam" id="TIGR00756">
    <property type="entry name" value="PPR"/>
    <property type="match status" value="5"/>
</dbReference>
<protein>
    <submittedName>
        <fullName evidence="4 5">Pentatricopeptide repeat-containing protein At3g29230-like</fullName>
    </submittedName>
</protein>
<feature type="repeat" description="PPR" evidence="2">
    <location>
        <begin position="273"/>
        <end position="307"/>
    </location>
</feature>
<feature type="repeat" description="PPR" evidence="2">
    <location>
        <begin position="109"/>
        <end position="143"/>
    </location>
</feature>
<keyword evidence="1" id="KW-0677">Repeat</keyword>
<gene>
    <name evidence="4 5" type="primary">LOC115752350</name>
</gene>
<dbReference type="RefSeq" id="XP_030546352.1">
    <property type="nucleotide sequence ID" value="XM_030690492.1"/>
</dbReference>
<dbReference type="InterPro" id="IPR011990">
    <property type="entry name" value="TPR-like_helical_dom_sf"/>
</dbReference>
<evidence type="ECO:0000256" key="2">
    <source>
        <dbReference type="PROSITE-ProRule" id="PRU00708"/>
    </source>
</evidence>
<dbReference type="Pfam" id="PF01535">
    <property type="entry name" value="PPR"/>
    <property type="match status" value="7"/>
</dbReference>
<dbReference type="PANTHER" id="PTHR47926:SF499">
    <property type="entry name" value="PENTATRICOPEPTIDE REPEAT-CONTAINING PROTEIN"/>
    <property type="match status" value="1"/>
</dbReference>
<organism evidence="3 4">
    <name type="scientific">Rhodamnia argentea</name>
    <dbReference type="NCBI Taxonomy" id="178133"/>
    <lineage>
        <taxon>Eukaryota</taxon>
        <taxon>Viridiplantae</taxon>
        <taxon>Streptophyta</taxon>
        <taxon>Embryophyta</taxon>
        <taxon>Tracheophyta</taxon>
        <taxon>Spermatophyta</taxon>
        <taxon>Magnoliopsida</taxon>
        <taxon>eudicotyledons</taxon>
        <taxon>Gunneridae</taxon>
        <taxon>Pentapetalae</taxon>
        <taxon>rosids</taxon>
        <taxon>malvids</taxon>
        <taxon>Myrtales</taxon>
        <taxon>Myrtaceae</taxon>
        <taxon>Myrtoideae</taxon>
        <taxon>Myrteae</taxon>
        <taxon>Australasian group</taxon>
        <taxon>Rhodamnia</taxon>
    </lineage>
</organism>
<accession>A0A8B8QJE2</accession>
<name>A0A8B8QJE2_9MYRT</name>
<dbReference type="FunFam" id="1.25.40.10:FF:001093">
    <property type="entry name" value="Pentatricopeptide repeat-containing protein At2g34400"/>
    <property type="match status" value="1"/>
</dbReference>
<dbReference type="GO" id="GO:0009451">
    <property type="term" value="P:RNA modification"/>
    <property type="evidence" value="ECO:0007669"/>
    <property type="project" value="InterPro"/>
</dbReference>
<evidence type="ECO:0000256" key="1">
    <source>
        <dbReference type="ARBA" id="ARBA00022737"/>
    </source>
</evidence>
<dbReference type="KEGG" id="rarg:115752350"/>
<dbReference type="AlphaFoldDB" id="A0A8B8QJE2"/>
<dbReference type="GO" id="GO:0003723">
    <property type="term" value="F:RNA binding"/>
    <property type="evidence" value="ECO:0007669"/>
    <property type="project" value="InterPro"/>
</dbReference>
<dbReference type="OrthoDB" id="185373at2759"/>